<comment type="caution">
    <text evidence="1">The sequence shown here is derived from an EMBL/GenBank/DDBJ whole genome shotgun (WGS) entry which is preliminary data.</text>
</comment>
<evidence type="ECO:0000313" key="2">
    <source>
        <dbReference type="Proteomes" id="UP000318126"/>
    </source>
</evidence>
<dbReference type="CDD" id="cd00565">
    <property type="entry name" value="Ubl_ThiS"/>
    <property type="match status" value="1"/>
</dbReference>
<proteinExistence type="predicted"/>
<dbReference type="NCBIfam" id="TIGR01683">
    <property type="entry name" value="thiS"/>
    <property type="match status" value="1"/>
</dbReference>
<dbReference type="InterPro" id="IPR016155">
    <property type="entry name" value="Mopterin_synth/thiamin_S_b"/>
</dbReference>
<reference evidence="2" key="1">
    <citation type="submission" date="2019-07" db="EMBL/GenBank/DDBJ databases">
        <title>Shewanella sp. YLB-08 draft genomic sequence.</title>
        <authorList>
            <person name="Yu L."/>
        </authorList>
    </citation>
    <scope>NUCLEOTIDE SEQUENCE [LARGE SCALE GENOMIC DNA]</scope>
    <source>
        <strain evidence="2">JCM 20706</strain>
    </source>
</reference>
<dbReference type="Pfam" id="PF02597">
    <property type="entry name" value="ThiS"/>
    <property type="match status" value="1"/>
</dbReference>
<dbReference type="InterPro" id="IPR012675">
    <property type="entry name" value="Beta-grasp_dom_sf"/>
</dbReference>
<protein>
    <submittedName>
        <fullName evidence="1">Sulfur carrier protein ThiS</fullName>
    </submittedName>
</protein>
<evidence type="ECO:0000313" key="1">
    <source>
        <dbReference type="EMBL" id="TRY14029.1"/>
    </source>
</evidence>
<dbReference type="InterPro" id="IPR010035">
    <property type="entry name" value="Thi_S"/>
</dbReference>
<gene>
    <name evidence="1" type="primary">thiS</name>
    <name evidence="1" type="ORF">FN961_12585</name>
</gene>
<dbReference type="PANTHER" id="PTHR34472:SF1">
    <property type="entry name" value="SULFUR CARRIER PROTEIN THIS"/>
    <property type="match status" value="1"/>
</dbReference>
<dbReference type="SUPFAM" id="SSF54285">
    <property type="entry name" value="MoaD/ThiS"/>
    <property type="match status" value="1"/>
</dbReference>
<dbReference type="OrthoDB" id="6388078at2"/>
<sequence length="67" mass="7292">MIELLMNDKALVIPKGMSLAGLVTKQQIEPKSVALVCNGEIVPRAHWQERVCEDADEIEIFSVVAGG</sequence>
<dbReference type="AlphaFoldDB" id="A0A553JNJ5"/>
<dbReference type="Gene3D" id="3.10.20.30">
    <property type="match status" value="1"/>
</dbReference>
<dbReference type="EMBL" id="VKGK01000014">
    <property type="protein sequence ID" value="TRY14029.1"/>
    <property type="molecule type" value="Genomic_DNA"/>
</dbReference>
<name>A0A553JNJ5_SHEHA</name>
<dbReference type="PANTHER" id="PTHR34472">
    <property type="entry name" value="SULFUR CARRIER PROTEIN THIS"/>
    <property type="match status" value="1"/>
</dbReference>
<keyword evidence="2" id="KW-1185">Reference proteome</keyword>
<dbReference type="InterPro" id="IPR003749">
    <property type="entry name" value="ThiS/MoaD-like"/>
</dbReference>
<organism evidence="1 2">
    <name type="scientific">Shewanella hanedai</name>
    <name type="common">Alteromonas hanedai</name>
    <dbReference type="NCBI Taxonomy" id="25"/>
    <lineage>
        <taxon>Bacteria</taxon>
        <taxon>Pseudomonadati</taxon>
        <taxon>Pseudomonadota</taxon>
        <taxon>Gammaproteobacteria</taxon>
        <taxon>Alteromonadales</taxon>
        <taxon>Shewanellaceae</taxon>
        <taxon>Shewanella</taxon>
    </lineage>
</organism>
<accession>A0A553JNJ5</accession>
<dbReference type="Proteomes" id="UP000318126">
    <property type="component" value="Unassembled WGS sequence"/>
</dbReference>